<accession>A0A397NBQ5</accession>
<name>A0A397NBQ5_ECTOL</name>
<gene>
    <name evidence="2" type="ORF">DFO61_1492</name>
</gene>
<dbReference type="Proteomes" id="UP000265836">
    <property type="component" value="Unassembled WGS sequence"/>
</dbReference>
<evidence type="ECO:0000313" key="3">
    <source>
        <dbReference type="Proteomes" id="UP000265836"/>
    </source>
</evidence>
<evidence type="ECO:0000313" key="2">
    <source>
        <dbReference type="EMBL" id="RIA34836.1"/>
    </source>
</evidence>
<evidence type="ECO:0000256" key="1">
    <source>
        <dbReference type="SAM" id="MobiDB-lite"/>
    </source>
</evidence>
<organism evidence="2 3">
    <name type="scientific">Ectopseudomonas oleovorans</name>
    <name type="common">Pseudomonas oleovorans</name>
    <dbReference type="NCBI Taxonomy" id="301"/>
    <lineage>
        <taxon>Bacteria</taxon>
        <taxon>Pseudomonadati</taxon>
        <taxon>Pseudomonadota</taxon>
        <taxon>Gammaproteobacteria</taxon>
        <taxon>Pseudomonadales</taxon>
        <taxon>Pseudomonadaceae</taxon>
        <taxon>Ectopseudomonas</taxon>
    </lineage>
</organism>
<dbReference type="AlphaFoldDB" id="A0A397NBQ5"/>
<proteinExistence type="predicted"/>
<dbReference type="EMBL" id="QXDA01000002">
    <property type="protein sequence ID" value="RIA34836.1"/>
    <property type="molecule type" value="Genomic_DNA"/>
</dbReference>
<dbReference type="RefSeq" id="WP_170965152.1">
    <property type="nucleotide sequence ID" value="NZ_QXDA01000002.1"/>
</dbReference>
<feature type="compositionally biased region" description="Polar residues" evidence="1">
    <location>
        <begin position="1"/>
        <end position="15"/>
    </location>
</feature>
<reference evidence="2 3" key="1">
    <citation type="submission" date="2018-08" db="EMBL/GenBank/DDBJ databases">
        <title>Genome sequencing of rice bacterial endophytes.</title>
        <authorList>
            <person name="Venturi V."/>
        </authorList>
    </citation>
    <scope>NUCLEOTIDE SEQUENCE [LARGE SCALE GENOMIC DNA]</scope>
    <source>
        <strain evidence="2 3">E1205</strain>
    </source>
</reference>
<comment type="caution">
    <text evidence="2">The sequence shown here is derived from an EMBL/GenBank/DDBJ whole genome shotgun (WGS) entry which is preliminary data.</text>
</comment>
<feature type="region of interest" description="Disordered" evidence="1">
    <location>
        <begin position="1"/>
        <end position="24"/>
    </location>
</feature>
<sequence>MTEPLNSDQTEQQPPRKTWQKPEMTEVSITDVTASIFATSGNDGTFGFSNIS</sequence>
<protein>
    <submittedName>
        <fullName evidence="2">Uncharacterized protein</fullName>
    </submittedName>
</protein>